<proteinExistence type="inferred from homology"/>
<dbReference type="GO" id="GO:0004553">
    <property type="term" value="F:hydrolase activity, hydrolyzing O-glycosyl compounds"/>
    <property type="evidence" value="ECO:0007669"/>
    <property type="project" value="InterPro"/>
</dbReference>
<dbReference type="RefSeq" id="WP_108345704.1">
    <property type="nucleotide sequence ID" value="NZ_PYXZ01000008.1"/>
</dbReference>
<accession>A0A2R7YVD3</accession>
<evidence type="ECO:0000259" key="4">
    <source>
        <dbReference type="Pfam" id="PF00933"/>
    </source>
</evidence>
<comment type="caution">
    <text evidence="5">The sequence shown here is derived from an EMBL/GenBank/DDBJ whole genome shotgun (WGS) entry which is preliminary data.</text>
</comment>
<dbReference type="InterPro" id="IPR017853">
    <property type="entry name" value="GH"/>
</dbReference>
<organism evidence="5 6">
    <name type="scientific">Nocardioides currus</name>
    <dbReference type="NCBI Taxonomy" id="2133958"/>
    <lineage>
        <taxon>Bacteria</taxon>
        <taxon>Bacillati</taxon>
        <taxon>Actinomycetota</taxon>
        <taxon>Actinomycetes</taxon>
        <taxon>Propionibacteriales</taxon>
        <taxon>Nocardioidaceae</taxon>
        <taxon>Nocardioides</taxon>
    </lineage>
</organism>
<keyword evidence="3" id="KW-0326">Glycosidase</keyword>
<sequence length="458" mass="46716">MSAEVERLALAVQLASFAGTSLPDDWARLLEEGLGGICLFGSNTTGDVKGLTDAIRAVAPSAVIATDEEGGDVTRLHYASGSPHLGAAALGAADDLDLTRATGAMIGTALADCGVDLDLGPVADVNSNPDNPVIGTRSFGSDPAHVARHVVAWVEGLQSAGVAACLKHFPGHGDTATDSHLALPLLPVTTDVLESRELVPFRAAVEAGAAAVMTSHIVVTALDDQLPATLSPAVLGTLRTLGFDGVIVSDALDMAGASEGRGIPEAAVLSLAAGADLLCIGPDKESGLVRDVQAAIVTAVADGRLTEERLADAARRIEKLPRGAGRPAAYDLDGQLAGARAALRFDGDLPDLTGAQLVRVETEPNIAVGAVPWGLDAPVVEAGSVFGGPVVVQARDAHRHPATLALLADLAARGTVVLVDYGWPGELPLAVPRIVTHGGSQPSYAVVEDVLRAQGWHP</sequence>
<protein>
    <submittedName>
        <fullName evidence="5">Glycoside hydrolase</fullName>
    </submittedName>
</protein>
<dbReference type="Pfam" id="PF00933">
    <property type="entry name" value="Glyco_hydro_3"/>
    <property type="match status" value="1"/>
</dbReference>
<reference evidence="5 6" key="1">
    <citation type="submission" date="2018-03" db="EMBL/GenBank/DDBJ databases">
        <authorList>
            <person name="Keele B.F."/>
        </authorList>
    </citation>
    <scope>NUCLEOTIDE SEQUENCE [LARGE SCALE GENOMIC DNA]</scope>
    <source>
        <strain evidence="5 6">IB-3</strain>
    </source>
</reference>
<feature type="domain" description="Glycoside hydrolase family 3 N-terminal" evidence="4">
    <location>
        <begin position="29"/>
        <end position="319"/>
    </location>
</feature>
<dbReference type="InterPro" id="IPR001764">
    <property type="entry name" value="Glyco_hydro_3_N"/>
</dbReference>
<evidence type="ECO:0000313" key="5">
    <source>
        <dbReference type="EMBL" id="PUA79839.1"/>
    </source>
</evidence>
<dbReference type="AlphaFoldDB" id="A0A2R7YVD3"/>
<dbReference type="PANTHER" id="PTHR30480:SF16">
    <property type="entry name" value="GLYCOSIDE HYDROLASE FAMILY 3 DOMAIN PROTEIN"/>
    <property type="match status" value="1"/>
</dbReference>
<dbReference type="Proteomes" id="UP000244867">
    <property type="component" value="Unassembled WGS sequence"/>
</dbReference>
<dbReference type="GO" id="GO:0005975">
    <property type="term" value="P:carbohydrate metabolic process"/>
    <property type="evidence" value="ECO:0007669"/>
    <property type="project" value="InterPro"/>
</dbReference>
<dbReference type="OrthoDB" id="9805821at2"/>
<gene>
    <name evidence="5" type="ORF">C7S10_17395</name>
</gene>
<dbReference type="EMBL" id="PYXZ01000008">
    <property type="protein sequence ID" value="PUA79839.1"/>
    <property type="molecule type" value="Genomic_DNA"/>
</dbReference>
<evidence type="ECO:0000313" key="6">
    <source>
        <dbReference type="Proteomes" id="UP000244867"/>
    </source>
</evidence>
<dbReference type="PANTHER" id="PTHR30480">
    <property type="entry name" value="BETA-HEXOSAMINIDASE-RELATED"/>
    <property type="match status" value="1"/>
</dbReference>
<evidence type="ECO:0000256" key="2">
    <source>
        <dbReference type="ARBA" id="ARBA00022801"/>
    </source>
</evidence>
<name>A0A2R7YVD3_9ACTN</name>
<evidence type="ECO:0000256" key="1">
    <source>
        <dbReference type="ARBA" id="ARBA00005336"/>
    </source>
</evidence>
<dbReference type="GO" id="GO:0009254">
    <property type="term" value="P:peptidoglycan turnover"/>
    <property type="evidence" value="ECO:0007669"/>
    <property type="project" value="TreeGrafter"/>
</dbReference>
<keyword evidence="2 5" id="KW-0378">Hydrolase</keyword>
<keyword evidence="6" id="KW-1185">Reference proteome</keyword>
<dbReference type="SUPFAM" id="SSF51445">
    <property type="entry name" value="(Trans)glycosidases"/>
    <property type="match status" value="1"/>
</dbReference>
<evidence type="ECO:0000256" key="3">
    <source>
        <dbReference type="ARBA" id="ARBA00023295"/>
    </source>
</evidence>
<dbReference type="InterPro" id="IPR050226">
    <property type="entry name" value="NagZ_Beta-hexosaminidase"/>
</dbReference>
<dbReference type="Gene3D" id="3.20.20.300">
    <property type="entry name" value="Glycoside hydrolase, family 3, N-terminal domain"/>
    <property type="match status" value="1"/>
</dbReference>
<dbReference type="InterPro" id="IPR036962">
    <property type="entry name" value="Glyco_hydro_3_N_sf"/>
</dbReference>
<comment type="similarity">
    <text evidence="1">Belongs to the glycosyl hydrolase 3 family.</text>
</comment>